<dbReference type="InterPro" id="IPR045384">
    <property type="entry name" value="DUF6527"/>
</dbReference>
<proteinExistence type="predicted"/>
<organism evidence="1 2">
    <name type="scientific">Acinetobacter terrae</name>
    <dbReference type="NCBI Taxonomy" id="2731247"/>
    <lineage>
        <taxon>Bacteria</taxon>
        <taxon>Pseudomonadati</taxon>
        <taxon>Pseudomonadota</taxon>
        <taxon>Gammaproteobacteria</taxon>
        <taxon>Moraxellales</taxon>
        <taxon>Moraxellaceae</taxon>
        <taxon>Acinetobacter</taxon>
        <taxon>Acinetobacter Taxon 24</taxon>
    </lineage>
</organism>
<reference evidence="1 2" key="1">
    <citation type="submission" date="2019-02" db="EMBL/GenBank/DDBJ databases">
        <title>High diversity of culturable Acinetobacter species in natural soil and water ecosystems.</title>
        <authorList>
            <person name="Radolfova-Krizova L."/>
            <person name="Nemec A."/>
        </authorList>
    </citation>
    <scope>NUCLEOTIDE SEQUENCE [LARGE SCALE GENOMIC DNA]</scope>
    <source>
        <strain evidence="1 2">ANC 4281</strain>
    </source>
</reference>
<comment type="caution">
    <text evidence="1">The sequence shown here is derived from an EMBL/GenBank/DDBJ whole genome shotgun (WGS) entry which is preliminary data.</text>
</comment>
<evidence type="ECO:0000313" key="1">
    <source>
        <dbReference type="EMBL" id="TCB58435.1"/>
    </source>
</evidence>
<dbReference type="Proteomes" id="UP000291380">
    <property type="component" value="Unassembled WGS sequence"/>
</dbReference>
<dbReference type="RefSeq" id="WP_062034264.1">
    <property type="nucleotide sequence ID" value="NZ_SJOA01000012.1"/>
</dbReference>
<accession>A0A4R0EN13</accession>
<dbReference type="EMBL" id="SJOA01000012">
    <property type="protein sequence ID" value="TCB58435.1"/>
    <property type="molecule type" value="Genomic_DNA"/>
</dbReference>
<dbReference type="Pfam" id="PF20137">
    <property type="entry name" value="BubE"/>
    <property type="match status" value="1"/>
</dbReference>
<protein>
    <submittedName>
        <fullName evidence="1">Uncharacterized protein</fullName>
    </submittedName>
</protein>
<evidence type="ECO:0000313" key="2">
    <source>
        <dbReference type="Proteomes" id="UP000291380"/>
    </source>
</evidence>
<dbReference type="OrthoDB" id="3788717at2"/>
<sequence length="111" mass="12756">MKLLFFKYLTLFLDKFSSRSVVLIEGDSLPENMPIRSIVVAVEGEEIWCVGLKCPCGCGYTIELPIIKEARPRWDLNINSQNQISLFPSIFLKKGCKSHFWIKNGKITWCN</sequence>
<dbReference type="AlphaFoldDB" id="A0A4R0EN13"/>
<gene>
    <name evidence="1" type="ORF">E0H85_10730</name>
</gene>
<name>A0A4R0EN13_9GAMM</name>